<evidence type="ECO:0000256" key="2">
    <source>
        <dbReference type="ARBA" id="ARBA00022630"/>
    </source>
</evidence>
<dbReference type="OMA" id="VMIKEVN"/>
<feature type="non-terminal residue" evidence="6">
    <location>
        <position position="1"/>
    </location>
</feature>
<comment type="caution">
    <text evidence="6">The sequence shown here is derived from an EMBL/GenBank/DDBJ whole genome shotgun (WGS) entry which is preliminary data.</text>
</comment>
<dbReference type="GO" id="GO:0050660">
    <property type="term" value="F:flavin adenine dinucleotide binding"/>
    <property type="evidence" value="ECO:0007669"/>
    <property type="project" value="InterPro"/>
</dbReference>
<comment type="similarity">
    <text evidence="1">Belongs to the FMO family.</text>
</comment>
<dbReference type="SUPFAM" id="SSF51905">
    <property type="entry name" value="FAD/NAD(P)-binding domain"/>
    <property type="match status" value="2"/>
</dbReference>
<keyword evidence="3" id="KW-0274">FAD</keyword>
<dbReference type="Pfam" id="PF13450">
    <property type="entry name" value="NAD_binding_8"/>
    <property type="match status" value="1"/>
</dbReference>
<dbReference type="PIRSF" id="PIRSF000332">
    <property type="entry name" value="FMO"/>
    <property type="match status" value="1"/>
</dbReference>
<dbReference type="GO" id="GO:0050661">
    <property type="term" value="F:NADP binding"/>
    <property type="evidence" value="ECO:0007669"/>
    <property type="project" value="InterPro"/>
</dbReference>
<evidence type="ECO:0000313" key="7">
    <source>
        <dbReference type="Proteomes" id="UP000011777"/>
    </source>
</evidence>
<keyword evidence="4" id="KW-0521">NADP</keyword>
<dbReference type="GO" id="GO:0004499">
    <property type="term" value="F:N,N-dimethylaniline monooxygenase activity"/>
    <property type="evidence" value="ECO:0007669"/>
    <property type="project" value="InterPro"/>
</dbReference>
<dbReference type="AlphaFoldDB" id="M3JV56"/>
<dbReference type="STRING" id="1245528.M3JV56"/>
<keyword evidence="7" id="KW-1185">Reference proteome</keyword>
<sequence length="459" mass="52173">MTQDKPLYNRIAIIGGGPTGLAALKALALEPVKFQKIDLFERRDKLGGLWYHNGDKSLISPKVPSISPNAGENVSGKATKADEYFSSIYKYMETNISHQVMHFRDVHFPPESRKFPKRDQVLDYINSYVDSIPKDGVNIHLNSNIVSVEKINNVWKVQVEDTVSGQITTRDYDAIIVANGHFSVPYIPDVQGLASWNEHLPKTILHSKYYESPMDFKDKRVLIIGNNASGVDISVQLGVAAKEIIVSTKELDSPNLHRDVCKYIGVVEEYNWEDRSVRTNDEVVKDIDYVIFCTGFLHSIPFLKVDGIITNGFNVYQLYKQLFYVDDPSLSIIAILRNVVPMPLAETQGSWIARVYSGRYKLPSTKELRADYETELAEKGDDKLHDFDFPKDAEYIQSVQKLIDDQGLRSPGLVAPIWDEELCNLRGKFKNEKQARLRVLAEHVKKLRAEGKDFELLDY</sequence>
<dbReference type="eggNOG" id="KOG1399">
    <property type="taxonomic scope" value="Eukaryota"/>
</dbReference>
<dbReference type="Proteomes" id="UP000011777">
    <property type="component" value="Unassembled WGS sequence"/>
</dbReference>
<reference evidence="6 7" key="1">
    <citation type="submission" date="2013-02" db="EMBL/GenBank/DDBJ databases">
        <title>Genome sequence of Candida maltosa Xu316, a potential industrial strain for xylitol and ethanol production.</title>
        <authorList>
            <person name="Yu J."/>
            <person name="Wang Q."/>
            <person name="Geng X."/>
            <person name="Bao W."/>
            <person name="He P."/>
            <person name="Cai J."/>
        </authorList>
    </citation>
    <scope>NUCLEOTIDE SEQUENCE [LARGE SCALE GENOMIC DNA]</scope>
    <source>
        <strain evidence="7">Xu316</strain>
    </source>
</reference>
<dbReference type="InterPro" id="IPR036188">
    <property type="entry name" value="FAD/NAD-bd_sf"/>
</dbReference>
<keyword evidence="5" id="KW-0560">Oxidoreductase</keyword>
<dbReference type="HOGENOM" id="CLU_006909_5_0_1"/>
<evidence type="ECO:0000313" key="6">
    <source>
        <dbReference type="EMBL" id="EMG46795.1"/>
    </source>
</evidence>
<protein>
    <recommendedName>
        <fullName evidence="8">Thiol-specific monooxygenase</fullName>
    </recommendedName>
</protein>
<gene>
    <name evidence="6" type="ORF">G210_2944</name>
</gene>
<evidence type="ECO:0000256" key="3">
    <source>
        <dbReference type="ARBA" id="ARBA00022827"/>
    </source>
</evidence>
<evidence type="ECO:0000256" key="4">
    <source>
        <dbReference type="ARBA" id="ARBA00022857"/>
    </source>
</evidence>
<evidence type="ECO:0008006" key="8">
    <source>
        <dbReference type="Google" id="ProtNLM"/>
    </source>
</evidence>
<evidence type="ECO:0000256" key="1">
    <source>
        <dbReference type="ARBA" id="ARBA00009183"/>
    </source>
</evidence>
<dbReference type="InterPro" id="IPR020946">
    <property type="entry name" value="Flavin_mOase-like"/>
</dbReference>
<dbReference type="Gene3D" id="3.50.50.60">
    <property type="entry name" value="FAD/NAD(P)-binding domain"/>
    <property type="match status" value="2"/>
</dbReference>
<dbReference type="InterPro" id="IPR050346">
    <property type="entry name" value="FMO-like"/>
</dbReference>
<dbReference type="Pfam" id="PF00743">
    <property type="entry name" value="FMO-like"/>
    <property type="match status" value="2"/>
</dbReference>
<name>M3JV56_CANMX</name>
<proteinExistence type="inferred from homology"/>
<dbReference type="InterPro" id="IPR000960">
    <property type="entry name" value="Flavin_mOase"/>
</dbReference>
<dbReference type="PANTHER" id="PTHR23023">
    <property type="entry name" value="DIMETHYLANILINE MONOOXYGENASE"/>
    <property type="match status" value="1"/>
</dbReference>
<dbReference type="OrthoDB" id="66881at2759"/>
<organism evidence="6 7">
    <name type="scientific">Candida maltosa (strain Xu316)</name>
    <name type="common">Yeast</name>
    <dbReference type="NCBI Taxonomy" id="1245528"/>
    <lineage>
        <taxon>Eukaryota</taxon>
        <taxon>Fungi</taxon>
        <taxon>Dikarya</taxon>
        <taxon>Ascomycota</taxon>
        <taxon>Saccharomycotina</taxon>
        <taxon>Pichiomycetes</taxon>
        <taxon>Debaryomycetaceae</taxon>
        <taxon>Candida/Lodderomyces clade</taxon>
        <taxon>Candida</taxon>
    </lineage>
</organism>
<evidence type="ECO:0000256" key="5">
    <source>
        <dbReference type="ARBA" id="ARBA00023002"/>
    </source>
</evidence>
<dbReference type="EMBL" id="AOGT01001872">
    <property type="protein sequence ID" value="EMG46795.1"/>
    <property type="molecule type" value="Genomic_DNA"/>
</dbReference>
<dbReference type="PRINTS" id="PR00419">
    <property type="entry name" value="ADXRDTASE"/>
</dbReference>
<accession>M3JV56</accession>
<keyword evidence="2" id="KW-0285">Flavoprotein</keyword>